<dbReference type="PANTHER" id="PTHR30055:SF148">
    <property type="entry name" value="TETR-FAMILY TRANSCRIPTIONAL REGULATOR"/>
    <property type="match status" value="1"/>
</dbReference>
<dbReference type="InterPro" id="IPR036271">
    <property type="entry name" value="Tet_transcr_reg_TetR-rel_C_sf"/>
</dbReference>
<dbReference type="AlphaFoldDB" id="A0A5Q0HE75"/>
<keyword evidence="2 4" id="KW-0238">DNA-binding</keyword>
<accession>A0A5Q0HE75</accession>
<dbReference type="PROSITE" id="PS50977">
    <property type="entry name" value="HTH_TETR_2"/>
    <property type="match status" value="1"/>
</dbReference>
<keyword evidence="1" id="KW-0805">Transcription regulation</keyword>
<dbReference type="Gene3D" id="1.10.10.60">
    <property type="entry name" value="Homeodomain-like"/>
    <property type="match status" value="1"/>
</dbReference>
<feature type="DNA-binding region" description="H-T-H motif" evidence="4">
    <location>
        <begin position="33"/>
        <end position="52"/>
    </location>
</feature>
<dbReference type="OrthoDB" id="9796019at2"/>
<dbReference type="InterPro" id="IPR011075">
    <property type="entry name" value="TetR_C"/>
</dbReference>
<dbReference type="GO" id="GO:0003700">
    <property type="term" value="F:DNA-binding transcription factor activity"/>
    <property type="evidence" value="ECO:0007669"/>
    <property type="project" value="TreeGrafter"/>
</dbReference>
<evidence type="ECO:0000313" key="6">
    <source>
        <dbReference type="EMBL" id="QFZ23882.1"/>
    </source>
</evidence>
<sequence>MPPDAARRSDRSRRAILAAALELVEALGYSRLTIEAVAGHARVGKQTIYRWWPSKGPLLFEAFVELGPAQRDPVHTGDLVVDLKAELRAAVEELGERRFDQVCRALLHESRTDLVTLMLTPRRVGVEGLLQVARRSGGLRPDVDVAVAAELLLGPVYQRWLLRTAPLTAGYADAVVDLVLPALRSR</sequence>
<dbReference type="SUPFAM" id="SSF46689">
    <property type="entry name" value="Homeodomain-like"/>
    <property type="match status" value="1"/>
</dbReference>
<evidence type="ECO:0000313" key="7">
    <source>
        <dbReference type="Proteomes" id="UP000325787"/>
    </source>
</evidence>
<keyword evidence="7" id="KW-1185">Reference proteome</keyword>
<dbReference type="InterPro" id="IPR001647">
    <property type="entry name" value="HTH_TetR"/>
</dbReference>
<dbReference type="GO" id="GO:0000976">
    <property type="term" value="F:transcription cis-regulatory region binding"/>
    <property type="evidence" value="ECO:0007669"/>
    <property type="project" value="TreeGrafter"/>
</dbReference>
<dbReference type="EMBL" id="CP034550">
    <property type="protein sequence ID" value="QFZ23882.1"/>
    <property type="molecule type" value="Genomic_DNA"/>
</dbReference>
<dbReference type="InterPro" id="IPR009057">
    <property type="entry name" value="Homeodomain-like_sf"/>
</dbReference>
<organism evidence="6 7">
    <name type="scientific">Saccharothrix syringae</name>
    <name type="common">Nocardiopsis syringae</name>
    <dbReference type="NCBI Taxonomy" id="103733"/>
    <lineage>
        <taxon>Bacteria</taxon>
        <taxon>Bacillati</taxon>
        <taxon>Actinomycetota</taxon>
        <taxon>Actinomycetes</taxon>
        <taxon>Pseudonocardiales</taxon>
        <taxon>Pseudonocardiaceae</taxon>
        <taxon>Saccharothrix</taxon>
    </lineage>
</organism>
<dbReference type="PANTHER" id="PTHR30055">
    <property type="entry name" value="HTH-TYPE TRANSCRIPTIONAL REGULATOR RUTR"/>
    <property type="match status" value="1"/>
</dbReference>
<dbReference type="Pfam" id="PF00440">
    <property type="entry name" value="TetR_N"/>
    <property type="match status" value="1"/>
</dbReference>
<dbReference type="Gene3D" id="1.10.357.10">
    <property type="entry name" value="Tetracycline Repressor, domain 2"/>
    <property type="match status" value="1"/>
</dbReference>
<dbReference type="SUPFAM" id="SSF48498">
    <property type="entry name" value="Tetracyclin repressor-like, C-terminal domain"/>
    <property type="match status" value="1"/>
</dbReference>
<dbReference type="InterPro" id="IPR050109">
    <property type="entry name" value="HTH-type_TetR-like_transc_reg"/>
</dbReference>
<evidence type="ECO:0000259" key="5">
    <source>
        <dbReference type="PROSITE" id="PS50977"/>
    </source>
</evidence>
<keyword evidence="3" id="KW-0804">Transcription</keyword>
<evidence type="ECO:0000256" key="3">
    <source>
        <dbReference type="ARBA" id="ARBA00023163"/>
    </source>
</evidence>
<name>A0A5Q0HE75_SACSY</name>
<dbReference type="Proteomes" id="UP000325787">
    <property type="component" value="Chromosome"/>
</dbReference>
<protein>
    <submittedName>
        <fullName evidence="6">TetR/AcrR family transcriptional regulator</fullName>
    </submittedName>
</protein>
<dbReference type="PRINTS" id="PR00455">
    <property type="entry name" value="HTHTETR"/>
</dbReference>
<proteinExistence type="predicted"/>
<evidence type="ECO:0000256" key="2">
    <source>
        <dbReference type="ARBA" id="ARBA00023125"/>
    </source>
</evidence>
<reference evidence="7" key="1">
    <citation type="journal article" date="2021" name="Curr. Microbiol.">
        <title>Complete genome of nocamycin-producing strain Saccharothrix syringae NRRL B-16468 reveals the biosynthetic potential for secondary metabolites.</title>
        <authorList>
            <person name="Mo X."/>
            <person name="Yang S."/>
        </authorList>
    </citation>
    <scope>NUCLEOTIDE SEQUENCE [LARGE SCALE GENOMIC DNA]</scope>
    <source>
        <strain evidence="7">ATCC 51364 / DSM 43886 / JCM 6844 / KCTC 9398 / NBRC 14523 / NRRL B-16468 / INA 2240</strain>
    </source>
</reference>
<dbReference type="Pfam" id="PF16859">
    <property type="entry name" value="TetR_C_11"/>
    <property type="match status" value="1"/>
</dbReference>
<evidence type="ECO:0000256" key="1">
    <source>
        <dbReference type="ARBA" id="ARBA00023015"/>
    </source>
</evidence>
<gene>
    <name evidence="6" type="ORF">EKG83_46305</name>
</gene>
<dbReference type="RefSeq" id="WP_033428223.1">
    <property type="nucleotide sequence ID" value="NZ_CP034550.1"/>
</dbReference>
<evidence type="ECO:0000256" key="4">
    <source>
        <dbReference type="PROSITE-ProRule" id="PRU00335"/>
    </source>
</evidence>
<dbReference type="KEGG" id="ssyi:EKG83_46305"/>
<feature type="domain" description="HTH tetR-type" evidence="5">
    <location>
        <begin position="10"/>
        <end position="70"/>
    </location>
</feature>